<evidence type="ECO:0000313" key="9">
    <source>
        <dbReference type="EMBL" id="ARU58974.1"/>
    </source>
</evidence>
<dbReference type="InterPro" id="IPR058031">
    <property type="entry name" value="AAA_lid_NorR"/>
</dbReference>
<dbReference type="SUPFAM" id="SSF52540">
    <property type="entry name" value="P-loop containing nucleoside triphosphate hydrolases"/>
    <property type="match status" value="1"/>
</dbReference>
<dbReference type="GO" id="GO:0000160">
    <property type="term" value="P:phosphorelay signal transduction system"/>
    <property type="evidence" value="ECO:0007669"/>
    <property type="project" value="InterPro"/>
</dbReference>
<keyword evidence="5" id="KW-0804">Transcription</keyword>
<dbReference type="GO" id="GO:0005524">
    <property type="term" value="F:ATP binding"/>
    <property type="evidence" value="ECO:0007669"/>
    <property type="project" value="UniProtKB-KW"/>
</dbReference>
<dbReference type="Gene3D" id="3.40.50.2300">
    <property type="match status" value="1"/>
</dbReference>
<dbReference type="PROSITE" id="PS50045">
    <property type="entry name" value="SIGMA54_INTERACT_4"/>
    <property type="match status" value="1"/>
</dbReference>
<evidence type="ECO:0000259" key="7">
    <source>
        <dbReference type="PROSITE" id="PS50045"/>
    </source>
</evidence>
<dbReference type="InterPro" id="IPR002078">
    <property type="entry name" value="Sigma_54_int"/>
</dbReference>
<keyword evidence="6" id="KW-0597">Phosphoprotein</keyword>
<dbReference type="InterPro" id="IPR011006">
    <property type="entry name" value="CheY-like_superfamily"/>
</dbReference>
<dbReference type="InterPro" id="IPR025943">
    <property type="entry name" value="Sigma_54_int_dom_ATP-bd_2"/>
</dbReference>
<feature type="modified residue" description="4-aspartylphosphate" evidence="6">
    <location>
        <position position="53"/>
    </location>
</feature>
<reference evidence="9 10" key="1">
    <citation type="submission" date="2017-05" db="EMBL/GenBank/DDBJ databases">
        <title>Genomic insights into alkan degradation activity of Oleiphilus messinensis.</title>
        <authorList>
            <person name="Kozyavkin S.A."/>
            <person name="Slesarev A.I."/>
            <person name="Golyshin P.N."/>
            <person name="Korzhenkov A."/>
            <person name="Golyshina O.N."/>
            <person name="Toshchakov S.V."/>
        </authorList>
    </citation>
    <scope>NUCLEOTIDE SEQUENCE [LARGE SCALE GENOMIC DNA]</scope>
    <source>
        <strain evidence="9 10">ME102</strain>
    </source>
</reference>
<dbReference type="Gene3D" id="1.10.10.60">
    <property type="entry name" value="Homeodomain-like"/>
    <property type="match status" value="1"/>
</dbReference>
<feature type="domain" description="Response regulatory" evidence="8">
    <location>
        <begin position="4"/>
        <end position="118"/>
    </location>
</feature>
<evidence type="ECO:0000259" key="8">
    <source>
        <dbReference type="PROSITE" id="PS50110"/>
    </source>
</evidence>
<keyword evidence="4" id="KW-0238">DNA-binding</keyword>
<dbReference type="AlphaFoldDB" id="A0A1Y0IHV7"/>
<dbReference type="Pfam" id="PF00072">
    <property type="entry name" value="Response_reg"/>
    <property type="match status" value="1"/>
</dbReference>
<keyword evidence="3" id="KW-0805">Transcription regulation</keyword>
<proteinExistence type="predicted"/>
<evidence type="ECO:0000256" key="4">
    <source>
        <dbReference type="ARBA" id="ARBA00023125"/>
    </source>
</evidence>
<dbReference type="KEGG" id="ome:OLMES_4987"/>
<evidence type="ECO:0000256" key="1">
    <source>
        <dbReference type="ARBA" id="ARBA00022741"/>
    </source>
</evidence>
<dbReference type="InterPro" id="IPR003593">
    <property type="entry name" value="AAA+_ATPase"/>
</dbReference>
<dbReference type="Gene3D" id="3.40.50.300">
    <property type="entry name" value="P-loop containing nucleotide triphosphate hydrolases"/>
    <property type="match status" value="1"/>
</dbReference>
<evidence type="ECO:0000313" key="10">
    <source>
        <dbReference type="Proteomes" id="UP000196027"/>
    </source>
</evidence>
<dbReference type="GO" id="GO:0006355">
    <property type="term" value="P:regulation of DNA-templated transcription"/>
    <property type="evidence" value="ECO:0007669"/>
    <property type="project" value="InterPro"/>
</dbReference>
<organism evidence="9 10">
    <name type="scientific">Oleiphilus messinensis</name>
    <dbReference type="NCBI Taxonomy" id="141451"/>
    <lineage>
        <taxon>Bacteria</taxon>
        <taxon>Pseudomonadati</taxon>
        <taxon>Pseudomonadota</taxon>
        <taxon>Gammaproteobacteria</taxon>
        <taxon>Oceanospirillales</taxon>
        <taxon>Oleiphilaceae</taxon>
        <taxon>Oleiphilus</taxon>
    </lineage>
</organism>
<gene>
    <name evidence="9" type="ORF">OLMES_4987</name>
</gene>
<dbReference type="InterPro" id="IPR002197">
    <property type="entry name" value="HTH_Fis"/>
</dbReference>
<protein>
    <submittedName>
        <fullName evidence="9">Sigma 54-dependent transcriptional activator</fullName>
    </submittedName>
</protein>
<dbReference type="InterPro" id="IPR001789">
    <property type="entry name" value="Sig_transdc_resp-reg_receiver"/>
</dbReference>
<evidence type="ECO:0000256" key="6">
    <source>
        <dbReference type="PROSITE-ProRule" id="PRU00169"/>
    </source>
</evidence>
<feature type="domain" description="Sigma-54 factor interaction" evidence="7">
    <location>
        <begin position="145"/>
        <end position="373"/>
    </location>
</feature>
<evidence type="ECO:0000256" key="5">
    <source>
        <dbReference type="ARBA" id="ARBA00023163"/>
    </source>
</evidence>
<dbReference type="SMART" id="SM00448">
    <property type="entry name" value="REC"/>
    <property type="match status" value="1"/>
</dbReference>
<name>A0A1Y0IHV7_9GAMM</name>
<dbReference type="PRINTS" id="PR01590">
    <property type="entry name" value="HTHFIS"/>
</dbReference>
<dbReference type="Pfam" id="PF25601">
    <property type="entry name" value="AAA_lid_14"/>
    <property type="match status" value="1"/>
</dbReference>
<dbReference type="PANTHER" id="PTHR32071">
    <property type="entry name" value="TRANSCRIPTIONAL REGULATORY PROTEIN"/>
    <property type="match status" value="1"/>
</dbReference>
<dbReference type="SUPFAM" id="SSF52172">
    <property type="entry name" value="CheY-like"/>
    <property type="match status" value="1"/>
</dbReference>
<dbReference type="InterPro" id="IPR027417">
    <property type="entry name" value="P-loop_NTPase"/>
</dbReference>
<dbReference type="Pfam" id="PF00158">
    <property type="entry name" value="Sigma54_activat"/>
    <property type="match status" value="1"/>
</dbReference>
<dbReference type="Pfam" id="PF02954">
    <property type="entry name" value="HTH_8"/>
    <property type="match status" value="1"/>
</dbReference>
<dbReference type="SUPFAM" id="SSF46689">
    <property type="entry name" value="Homeodomain-like"/>
    <property type="match status" value="1"/>
</dbReference>
<keyword evidence="2" id="KW-0067">ATP-binding</keyword>
<dbReference type="CDD" id="cd00009">
    <property type="entry name" value="AAA"/>
    <property type="match status" value="1"/>
</dbReference>
<dbReference type="OrthoDB" id="9804019at2"/>
<dbReference type="Proteomes" id="UP000196027">
    <property type="component" value="Chromosome"/>
</dbReference>
<dbReference type="FunFam" id="3.40.50.300:FF:000006">
    <property type="entry name" value="DNA-binding transcriptional regulator NtrC"/>
    <property type="match status" value="1"/>
</dbReference>
<dbReference type="SMART" id="SM00382">
    <property type="entry name" value="AAA"/>
    <property type="match status" value="1"/>
</dbReference>
<dbReference type="EMBL" id="CP021425">
    <property type="protein sequence ID" value="ARU58974.1"/>
    <property type="molecule type" value="Genomic_DNA"/>
</dbReference>
<dbReference type="PROSITE" id="PS00688">
    <property type="entry name" value="SIGMA54_INTERACT_3"/>
    <property type="match status" value="1"/>
</dbReference>
<dbReference type="PROSITE" id="PS50110">
    <property type="entry name" value="RESPONSE_REGULATORY"/>
    <property type="match status" value="1"/>
</dbReference>
<accession>A0A1Y0IHV7</accession>
<evidence type="ECO:0000256" key="3">
    <source>
        <dbReference type="ARBA" id="ARBA00023015"/>
    </source>
</evidence>
<dbReference type="Gene3D" id="1.10.8.60">
    <property type="match status" value="1"/>
</dbReference>
<dbReference type="PROSITE" id="PS00676">
    <property type="entry name" value="SIGMA54_INTERACT_2"/>
    <property type="match status" value="1"/>
</dbReference>
<evidence type="ECO:0000256" key="2">
    <source>
        <dbReference type="ARBA" id="ARBA00022840"/>
    </source>
</evidence>
<dbReference type="InterPro" id="IPR009057">
    <property type="entry name" value="Homeodomain-like_sf"/>
</dbReference>
<dbReference type="InterPro" id="IPR025944">
    <property type="entry name" value="Sigma_54_int_dom_CS"/>
</dbReference>
<keyword evidence="10" id="KW-1185">Reference proteome</keyword>
<sequence>MQGHILLVDDEQAFCELCSLWLTQKGYSVNTCGNMQAALALFEQERFDLVVHDLALPPTFRPEDTVAELIRYGDTPVVVLTGHNEKSLALDAIRNGAWDFLTKPIDPDFLNVVVARAIERQRLANEVRVLNARVEQENYTDTLGLVGNSKATQSLRELIRRIAPTDVSVLIQGPSGTGKELIASALHRLSLRKEKPFISVHCGAIPGDLLESELFGYKKGAFTGADRDRKGLLKMADGGTLFLDEIGEMPLAMQVKLLRVLQEGSYYPVGSRQMEHIDIRVISATNRDIPTAIEEGIFRDDLYYRIKGLTVATQPLQQRPEDIPILVRAFLERYGTQHDQQIQLDPAAAHWFSQQIWPGNVRELRNVIESAAAVCQNNVLSIADLMLVTGSSTVPADKDTPPRQIDLNHTLDTQVKELEIALIKMALEAQGGNKTRAAEQLGLTRQGLQNKILRYNLQ</sequence>
<dbReference type="GO" id="GO:0043565">
    <property type="term" value="F:sequence-specific DNA binding"/>
    <property type="evidence" value="ECO:0007669"/>
    <property type="project" value="InterPro"/>
</dbReference>
<keyword evidence="1" id="KW-0547">Nucleotide-binding</keyword>